<dbReference type="Proteomes" id="UP000028534">
    <property type="component" value="Unassembled WGS sequence"/>
</dbReference>
<reference evidence="2 3" key="1">
    <citation type="submission" date="2014-03" db="EMBL/GenBank/DDBJ databases">
        <title>Genome sequence of Sphingobium yanoikuyae B1.</title>
        <authorList>
            <person name="Gan H.M."/>
            <person name="Gan H.Y."/>
            <person name="Savka M.A."/>
        </authorList>
    </citation>
    <scope>NUCLEOTIDE SEQUENCE [LARGE SCALE GENOMIC DNA]</scope>
    <source>
        <strain evidence="2 3">B1</strain>
    </source>
</reference>
<dbReference type="RefSeq" id="WP_155276533.1">
    <property type="nucleotide sequence ID" value="NZ_JGVR01000062.1"/>
</dbReference>
<accession>A0A084E4H8</accession>
<dbReference type="EMBL" id="JGVR01000062">
    <property type="protein sequence ID" value="KEZ12870.1"/>
    <property type="molecule type" value="Genomic_DNA"/>
</dbReference>
<evidence type="ECO:0000313" key="3">
    <source>
        <dbReference type="Proteomes" id="UP000028534"/>
    </source>
</evidence>
<feature type="region of interest" description="Disordered" evidence="1">
    <location>
        <begin position="1"/>
        <end position="20"/>
    </location>
</feature>
<gene>
    <name evidence="2" type="ORF">CP98_05068</name>
</gene>
<sequence length="62" mass="6730">MSLNKQNPGGQAGASRNQLGGWLHPSIIASDRQAQMPASMFNLSPWMARDMARLCSGEARND</sequence>
<proteinExistence type="predicted"/>
<organism evidence="2 3">
    <name type="scientific">Sphingobium yanoikuyae</name>
    <name type="common">Sphingomonas yanoikuyae</name>
    <dbReference type="NCBI Taxonomy" id="13690"/>
    <lineage>
        <taxon>Bacteria</taxon>
        <taxon>Pseudomonadati</taxon>
        <taxon>Pseudomonadota</taxon>
        <taxon>Alphaproteobacteria</taxon>
        <taxon>Sphingomonadales</taxon>
        <taxon>Sphingomonadaceae</taxon>
        <taxon>Sphingobium</taxon>
    </lineage>
</organism>
<dbReference type="AlphaFoldDB" id="A0A084E4H8"/>
<protein>
    <submittedName>
        <fullName evidence="2">Uncharacterized protein</fullName>
    </submittedName>
</protein>
<evidence type="ECO:0000313" key="2">
    <source>
        <dbReference type="EMBL" id="KEZ12870.1"/>
    </source>
</evidence>
<name>A0A084E4H8_SPHYA</name>
<feature type="compositionally biased region" description="Polar residues" evidence="1">
    <location>
        <begin position="1"/>
        <end position="18"/>
    </location>
</feature>
<comment type="caution">
    <text evidence="2">The sequence shown here is derived from an EMBL/GenBank/DDBJ whole genome shotgun (WGS) entry which is preliminary data.</text>
</comment>
<evidence type="ECO:0000256" key="1">
    <source>
        <dbReference type="SAM" id="MobiDB-lite"/>
    </source>
</evidence>
<dbReference type="PATRIC" id="fig|13690.10.peg.5238"/>